<organism evidence="3 4">
    <name type="scientific">Yinghuangia aomiensis</name>
    <dbReference type="NCBI Taxonomy" id="676205"/>
    <lineage>
        <taxon>Bacteria</taxon>
        <taxon>Bacillati</taxon>
        <taxon>Actinomycetota</taxon>
        <taxon>Actinomycetes</taxon>
        <taxon>Kitasatosporales</taxon>
        <taxon>Streptomycetaceae</taxon>
        <taxon>Yinghuangia</taxon>
    </lineage>
</organism>
<sequence length="92" mass="9995">MLPLAQAQAQLASLVDEIVRTRGLVAIARNGEPAVVMLSAEDYEALQETLALLNDSSARIRIDQARRDIAAGNYATVEELAEIMAERRQSDG</sequence>
<evidence type="ECO:0000313" key="3">
    <source>
        <dbReference type="EMBL" id="GAA4980380.1"/>
    </source>
</evidence>
<gene>
    <name evidence="3" type="ORF">GCM10023205_56780</name>
</gene>
<evidence type="ECO:0000313" key="4">
    <source>
        <dbReference type="Proteomes" id="UP001500466"/>
    </source>
</evidence>
<dbReference type="EMBL" id="BAABHS010000022">
    <property type="protein sequence ID" value="GAA4980380.1"/>
    <property type="molecule type" value="Genomic_DNA"/>
</dbReference>
<comment type="function">
    <text evidence="2">Antitoxin component of a type II toxin-antitoxin (TA) system.</text>
</comment>
<keyword evidence="4" id="KW-1185">Reference proteome</keyword>
<comment type="similarity">
    <text evidence="1 2">Belongs to the phD/YefM antitoxin family.</text>
</comment>
<evidence type="ECO:0000256" key="1">
    <source>
        <dbReference type="ARBA" id="ARBA00009981"/>
    </source>
</evidence>
<accession>A0ABP9HX08</accession>
<dbReference type="NCBIfam" id="TIGR01552">
    <property type="entry name" value="phd_fam"/>
    <property type="match status" value="1"/>
</dbReference>
<dbReference type="Gene3D" id="3.40.1620.10">
    <property type="entry name" value="YefM-like domain"/>
    <property type="match status" value="1"/>
</dbReference>
<dbReference type="PANTHER" id="PTHR33713:SF6">
    <property type="entry name" value="ANTITOXIN YEFM"/>
    <property type="match status" value="1"/>
</dbReference>
<dbReference type="Gene3D" id="1.10.1220.170">
    <property type="match status" value="1"/>
</dbReference>
<proteinExistence type="inferred from homology"/>
<reference evidence="4" key="1">
    <citation type="journal article" date="2019" name="Int. J. Syst. Evol. Microbiol.">
        <title>The Global Catalogue of Microorganisms (GCM) 10K type strain sequencing project: providing services to taxonomists for standard genome sequencing and annotation.</title>
        <authorList>
            <consortium name="The Broad Institute Genomics Platform"/>
            <consortium name="The Broad Institute Genome Sequencing Center for Infectious Disease"/>
            <person name="Wu L."/>
            <person name="Ma J."/>
        </authorList>
    </citation>
    <scope>NUCLEOTIDE SEQUENCE [LARGE SCALE GENOMIC DNA]</scope>
    <source>
        <strain evidence="4">JCM 17986</strain>
    </source>
</reference>
<evidence type="ECO:0000256" key="2">
    <source>
        <dbReference type="RuleBase" id="RU362080"/>
    </source>
</evidence>
<dbReference type="SUPFAM" id="SSF143120">
    <property type="entry name" value="YefM-like"/>
    <property type="match status" value="1"/>
</dbReference>
<comment type="caution">
    <text evidence="3">The sequence shown here is derived from an EMBL/GenBank/DDBJ whole genome shotgun (WGS) entry which is preliminary data.</text>
</comment>
<protein>
    <recommendedName>
        <fullName evidence="2">Antitoxin</fullName>
    </recommendedName>
</protein>
<dbReference type="InterPro" id="IPR036165">
    <property type="entry name" value="YefM-like_sf"/>
</dbReference>
<dbReference type="InterPro" id="IPR006442">
    <property type="entry name" value="Antitoxin_Phd/YefM"/>
</dbReference>
<dbReference type="InterPro" id="IPR051405">
    <property type="entry name" value="phD/YefM_antitoxin"/>
</dbReference>
<name>A0ABP9HX08_9ACTN</name>
<dbReference type="Proteomes" id="UP001500466">
    <property type="component" value="Unassembled WGS sequence"/>
</dbReference>
<dbReference type="Pfam" id="PF02604">
    <property type="entry name" value="PhdYeFM_antitox"/>
    <property type="match status" value="1"/>
</dbReference>
<dbReference type="PANTHER" id="PTHR33713">
    <property type="entry name" value="ANTITOXIN YAFN-RELATED"/>
    <property type="match status" value="1"/>
</dbReference>